<dbReference type="InterPro" id="IPR017853">
    <property type="entry name" value="GH"/>
</dbReference>
<dbReference type="PANTHER" id="PTHR30480">
    <property type="entry name" value="BETA-HEXOSAMINIDASE-RELATED"/>
    <property type="match status" value="1"/>
</dbReference>
<feature type="signal peptide" evidence="6">
    <location>
        <begin position="1"/>
        <end position="25"/>
    </location>
</feature>
<accession>A0ABQ5UCM7</accession>
<evidence type="ECO:0000256" key="2">
    <source>
        <dbReference type="ARBA" id="ARBA00005336"/>
    </source>
</evidence>
<feature type="domain" description="Glycoside hydrolase family 3 N-terminal" evidence="7">
    <location>
        <begin position="27"/>
        <end position="341"/>
    </location>
</feature>
<proteinExistence type="inferred from homology"/>
<dbReference type="InterPro" id="IPR036962">
    <property type="entry name" value="Glyco_hydro_3_N_sf"/>
</dbReference>
<dbReference type="PANTHER" id="PTHR30480:SF13">
    <property type="entry name" value="BETA-HEXOSAMINIDASE"/>
    <property type="match status" value="1"/>
</dbReference>
<evidence type="ECO:0000256" key="3">
    <source>
        <dbReference type="ARBA" id="ARBA00012663"/>
    </source>
</evidence>
<keyword evidence="6" id="KW-0732">Signal</keyword>
<comment type="catalytic activity">
    <reaction evidence="1">
        <text>Hydrolysis of terminal non-reducing N-acetyl-D-hexosamine residues in N-acetyl-beta-D-hexosaminides.</text>
        <dbReference type="EC" id="3.2.1.52"/>
    </reaction>
</comment>
<evidence type="ECO:0000256" key="5">
    <source>
        <dbReference type="ARBA" id="ARBA00023295"/>
    </source>
</evidence>
<dbReference type="EC" id="3.2.1.52" evidence="3"/>
<name>A0ABQ5UCM7_9HYPH</name>
<evidence type="ECO:0000313" key="8">
    <source>
        <dbReference type="EMBL" id="GLQ08950.1"/>
    </source>
</evidence>
<comment type="similarity">
    <text evidence="2">Belongs to the glycosyl hydrolase 3 family.</text>
</comment>
<reference evidence="8" key="1">
    <citation type="journal article" date="2014" name="Int. J. Syst. Evol. Microbiol.">
        <title>Complete genome of a new Firmicutes species belonging to the dominant human colonic microbiota ('Ruminococcus bicirculans') reveals two chromosomes and a selective capacity to utilize plant glucans.</title>
        <authorList>
            <consortium name="NISC Comparative Sequencing Program"/>
            <person name="Wegmann U."/>
            <person name="Louis P."/>
            <person name="Goesmann A."/>
            <person name="Henrissat B."/>
            <person name="Duncan S.H."/>
            <person name="Flint H.J."/>
        </authorList>
    </citation>
    <scope>NUCLEOTIDE SEQUENCE</scope>
    <source>
        <strain evidence="8">NBRC 103855</strain>
    </source>
</reference>
<evidence type="ECO:0000313" key="9">
    <source>
        <dbReference type="Proteomes" id="UP001161406"/>
    </source>
</evidence>
<evidence type="ECO:0000256" key="6">
    <source>
        <dbReference type="SAM" id="SignalP"/>
    </source>
</evidence>
<dbReference type="Pfam" id="PF00933">
    <property type="entry name" value="Glyco_hydro_3"/>
    <property type="match status" value="1"/>
</dbReference>
<dbReference type="InterPro" id="IPR001764">
    <property type="entry name" value="Glyco_hydro_3_N"/>
</dbReference>
<evidence type="ECO:0000256" key="4">
    <source>
        <dbReference type="ARBA" id="ARBA00022801"/>
    </source>
</evidence>
<protein>
    <recommendedName>
        <fullName evidence="3">beta-N-acetylhexosaminidase</fullName>
        <ecNumber evidence="3">3.2.1.52</ecNumber>
    </recommendedName>
</protein>
<evidence type="ECO:0000256" key="1">
    <source>
        <dbReference type="ARBA" id="ARBA00001231"/>
    </source>
</evidence>
<dbReference type="SUPFAM" id="SSF51445">
    <property type="entry name" value="(Trans)glycosidases"/>
    <property type="match status" value="1"/>
</dbReference>
<reference evidence="8" key="2">
    <citation type="submission" date="2023-01" db="EMBL/GenBank/DDBJ databases">
        <title>Draft genome sequence of Devosia yakushimensis strain NBRC 103855.</title>
        <authorList>
            <person name="Sun Q."/>
            <person name="Mori K."/>
        </authorList>
    </citation>
    <scope>NUCLEOTIDE SEQUENCE</scope>
    <source>
        <strain evidence="8">NBRC 103855</strain>
    </source>
</reference>
<sequence>MDFPVTAFRRLFFALSLLAAAPAHAATLEQMAGQMIVVGFQGDEVDDASVVALRAELAASELGGVMFLKTNVKDLATVGAMNQAFREASPDLLPFITLDQEGGSVERLTSEVGFTEVPSAASIAARNSPADAEKIYAPMAAAIAGLGFTVNFGPVADINLNPNNQVIAKFGRAYGKDAATVAAYDEAFITAHHASGLLTSLKHFPGHGSSTADSHEGFVDITDSWKPEELEPYRLLLAKGDVDFVMVGHLYHADYSDADAQVPASLSPQWITGVLRDQLGFDGVVISDDLEMGAIRQHFTLQQTVTMAVRAGMDVLLFSNTAKYRPGLADEIRAILVAEAEADPAFTARIEESYARIVALKARIR</sequence>
<dbReference type="EMBL" id="BSNG01000001">
    <property type="protein sequence ID" value="GLQ08950.1"/>
    <property type="molecule type" value="Genomic_DNA"/>
</dbReference>
<gene>
    <name evidence="8" type="ORF">GCM10007913_08820</name>
</gene>
<evidence type="ECO:0000259" key="7">
    <source>
        <dbReference type="Pfam" id="PF00933"/>
    </source>
</evidence>
<dbReference type="InterPro" id="IPR050226">
    <property type="entry name" value="NagZ_Beta-hexosaminidase"/>
</dbReference>
<organism evidence="8 9">
    <name type="scientific">Devosia yakushimensis</name>
    <dbReference type="NCBI Taxonomy" id="470028"/>
    <lineage>
        <taxon>Bacteria</taxon>
        <taxon>Pseudomonadati</taxon>
        <taxon>Pseudomonadota</taxon>
        <taxon>Alphaproteobacteria</taxon>
        <taxon>Hyphomicrobiales</taxon>
        <taxon>Devosiaceae</taxon>
        <taxon>Devosia</taxon>
    </lineage>
</organism>
<dbReference type="Proteomes" id="UP001161406">
    <property type="component" value="Unassembled WGS sequence"/>
</dbReference>
<feature type="chain" id="PRO_5046776535" description="beta-N-acetylhexosaminidase" evidence="6">
    <location>
        <begin position="26"/>
        <end position="365"/>
    </location>
</feature>
<dbReference type="Gene3D" id="3.20.20.300">
    <property type="entry name" value="Glycoside hydrolase, family 3, N-terminal domain"/>
    <property type="match status" value="1"/>
</dbReference>
<comment type="caution">
    <text evidence="8">The sequence shown here is derived from an EMBL/GenBank/DDBJ whole genome shotgun (WGS) entry which is preliminary data.</text>
</comment>
<keyword evidence="9" id="KW-1185">Reference proteome</keyword>
<keyword evidence="5" id="KW-0326">Glycosidase</keyword>
<keyword evidence="4" id="KW-0378">Hydrolase</keyword>